<keyword evidence="2" id="KW-0819">tRNA processing</keyword>
<dbReference type="Gene3D" id="3.55.10.10">
    <property type="entry name" value="Archease domain"/>
    <property type="match status" value="1"/>
</dbReference>
<evidence type="ECO:0000259" key="5">
    <source>
        <dbReference type="Pfam" id="PF01951"/>
    </source>
</evidence>
<dbReference type="InterPro" id="IPR023572">
    <property type="entry name" value="Archease_dom"/>
</dbReference>
<dbReference type="Pfam" id="PF01951">
    <property type="entry name" value="Archease"/>
    <property type="match status" value="1"/>
</dbReference>
<dbReference type="GO" id="GO:0008033">
    <property type="term" value="P:tRNA processing"/>
    <property type="evidence" value="ECO:0007669"/>
    <property type="project" value="UniProtKB-KW"/>
</dbReference>
<dbReference type="GO" id="GO:0046872">
    <property type="term" value="F:metal ion binding"/>
    <property type="evidence" value="ECO:0007669"/>
    <property type="project" value="UniProtKB-KW"/>
</dbReference>
<evidence type="ECO:0000256" key="2">
    <source>
        <dbReference type="ARBA" id="ARBA00022694"/>
    </source>
</evidence>
<dbReference type="EMBL" id="DTBP01000012">
    <property type="protein sequence ID" value="HGQ73701.1"/>
    <property type="molecule type" value="Genomic_DNA"/>
</dbReference>
<comment type="caution">
    <text evidence="7">The sequence shown here is derived from an EMBL/GenBank/DDBJ whole genome shotgun (WGS) entry which is preliminary data.</text>
</comment>
<keyword evidence="4" id="KW-0106">Calcium</keyword>
<keyword evidence="3" id="KW-0479">Metal-binding</keyword>
<name>A0A7C4JM18_STAMA</name>
<protein>
    <submittedName>
        <fullName evidence="7">Archease</fullName>
    </submittedName>
</protein>
<proteinExistence type="inferred from homology"/>
<reference evidence="7" key="1">
    <citation type="journal article" date="2020" name="mSystems">
        <title>Genome- and Community-Level Interaction Insights into Carbon Utilization and Element Cycling Functions of Hydrothermarchaeota in Hydrothermal Sediment.</title>
        <authorList>
            <person name="Zhou Z."/>
            <person name="Liu Y."/>
            <person name="Xu W."/>
            <person name="Pan J."/>
            <person name="Luo Z.H."/>
            <person name="Li M."/>
        </authorList>
    </citation>
    <scope>NUCLEOTIDE SEQUENCE [LARGE SCALE GENOMIC DNA]</scope>
    <source>
        <strain evidence="6">SpSt-638</strain>
        <strain evidence="7">SpSt-648</strain>
    </source>
</reference>
<evidence type="ECO:0000313" key="7">
    <source>
        <dbReference type="EMBL" id="HGQ73701.1"/>
    </source>
</evidence>
<feature type="domain" description="Archease" evidence="5">
    <location>
        <begin position="14"/>
        <end position="156"/>
    </location>
</feature>
<dbReference type="InterPro" id="IPR002804">
    <property type="entry name" value="Archease"/>
</dbReference>
<dbReference type="PANTHER" id="PTHR12682:SF11">
    <property type="entry name" value="PROTEIN ARCHEASE"/>
    <property type="match status" value="1"/>
</dbReference>
<gene>
    <name evidence="6" type="ORF">ENU09_02550</name>
    <name evidence="7" type="ORF">ENU20_01290</name>
</gene>
<dbReference type="EMBL" id="DTBE01000067">
    <property type="protein sequence ID" value="HGQ59578.1"/>
    <property type="molecule type" value="Genomic_DNA"/>
</dbReference>
<dbReference type="InterPro" id="IPR036820">
    <property type="entry name" value="Archease_dom_sf"/>
</dbReference>
<dbReference type="AlphaFoldDB" id="A0A7C4JM18"/>
<organism evidence="7">
    <name type="scientific">Staphylothermus marinus</name>
    <dbReference type="NCBI Taxonomy" id="2280"/>
    <lineage>
        <taxon>Archaea</taxon>
        <taxon>Thermoproteota</taxon>
        <taxon>Thermoprotei</taxon>
        <taxon>Desulfurococcales</taxon>
        <taxon>Desulfurococcaceae</taxon>
        <taxon>Staphylothermus</taxon>
    </lineage>
</organism>
<evidence type="ECO:0000256" key="1">
    <source>
        <dbReference type="ARBA" id="ARBA00007963"/>
    </source>
</evidence>
<dbReference type="PANTHER" id="PTHR12682">
    <property type="entry name" value="ARCHEASE"/>
    <property type="match status" value="1"/>
</dbReference>
<evidence type="ECO:0000256" key="3">
    <source>
        <dbReference type="ARBA" id="ARBA00022723"/>
    </source>
</evidence>
<dbReference type="SUPFAM" id="SSF69819">
    <property type="entry name" value="MTH1598-like"/>
    <property type="match status" value="1"/>
</dbReference>
<evidence type="ECO:0000256" key="4">
    <source>
        <dbReference type="ARBA" id="ARBA00022837"/>
    </source>
</evidence>
<sequence>MYSRVVEKGLPGRFDYLDHMSDVFVVSYGKDIVELFENAGVALFHTMVDINSVETILEKNVVAEGFDLENTLYKWLEELLILYYSEKMICREINIEEIVVKKINDELKYLVRGLCRGEIFDQNKHIGKLEVKSPTYSLMRILKNSNGWKAYFVLDI</sequence>
<comment type="similarity">
    <text evidence="1">Belongs to the archease family.</text>
</comment>
<evidence type="ECO:0000313" key="6">
    <source>
        <dbReference type="EMBL" id="HGQ59578.1"/>
    </source>
</evidence>
<accession>A0A7C4JM18</accession>